<evidence type="ECO:0000256" key="3">
    <source>
        <dbReference type="ARBA" id="ARBA00022989"/>
    </source>
</evidence>
<evidence type="ECO:0000313" key="7">
    <source>
        <dbReference type="Proteomes" id="UP000031014"/>
    </source>
</evidence>
<feature type="transmembrane region" description="Helical" evidence="5">
    <location>
        <begin position="107"/>
        <end position="130"/>
    </location>
</feature>
<protein>
    <submittedName>
        <fullName evidence="6">Transmembrane component YkoC of energizing module of thiamin-regulated ECF transporter for hydroxymethylPyrimidine</fullName>
    </submittedName>
</protein>
<evidence type="ECO:0000313" key="6">
    <source>
        <dbReference type="EMBL" id="GAM14048.1"/>
    </source>
</evidence>
<accession>A0A0A8X292</accession>
<name>A0A0A8X292_MESS1</name>
<proteinExistence type="predicted"/>
<dbReference type="AlphaFoldDB" id="A0A0A8X292"/>
<sequence>MLLNKMNPSIKALSILVSILLLSIFFDPVTPLLSFVLTIAITFILGKISFKNWILLFSPFLFMAIVYVWSSLMFPRVDPGDSIIWEWWFITITAEGFQRSISLGLRVLSFASLSLLFALTTNPINFLLSLMQQCRLSPKIAYSIMAGYQFLPLIKDEFEIIRSAHRIRGAGRTETFLDKIKQIKKYAIPLLASGIRKAERTAIAMESKGFTGDRNREFYKEISVSKRDWLLLCLLIFIVLVSAFTSHKLGYLTLYKGEL</sequence>
<dbReference type="PANTHER" id="PTHR43723:SF1">
    <property type="entry name" value="COBALT TRANSPORT PROTEIN CBIQ"/>
    <property type="match status" value="1"/>
</dbReference>
<dbReference type="GO" id="GO:0006824">
    <property type="term" value="P:cobalt ion transport"/>
    <property type="evidence" value="ECO:0007669"/>
    <property type="project" value="TreeGrafter"/>
</dbReference>
<evidence type="ECO:0000256" key="4">
    <source>
        <dbReference type="ARBA" id="ARBA00023136"/>
    </source>
</evidence>
<dbReference type="RefSeq" id="WP_041965835.1">
    <property type="nucleotide sequence ID" value="NZ_BASE01000044.1"/>
</dbReference>
<feature type="transmembrane region" description="Helical" evidence="5">
    <location>
        <begin position="229"/>
        <end position="249"/>
    </location>
</feature>
<organism evidence="6 7">
    <name type="scientific">Mesobacillus selenatarsenatis (strain DSM 18680 / JCM 14380 / FERM P-15431 / SF-1)</name>
    <dbReference type="NCBI Taxonomy" id="1321606"/>
    <lineage>
        <taxon>Bacteria</taxon>
        <taxon>Bacillati</taxon>
        <taxon>Bacillota</taxon>
        <taxon>Bacilli</taxon>
        <taxon>Bacillales</taxon>
        <taxon>Bacillaceae</taxon>
        <taxon>Mesobacillus</taxon>
    </lineage>
</organism>
<dbReference type="InterPro" id="IPR003339">
    <property type="entry name" value="ABC/ECF_trnsptr_transmembrane"/>
</dbReference>
<dbReference type="Proteomes" id="UP000031014">
    <property type="component" value="Unassembled WGS sequence"/>
</dbReference>
<dbReference type="PANTHER" id="PTHR43723">
    <property type="entry name" value="COBALT TRANSPORT PROTEIN CBIQ"/>
    <property type="match status" value="1"/>
</dbReference>
<dbReference type="OrthoDB" id="92887at2"/>
<dbReference type="EMBL" id="BASE01000044">
    <property type="protein sequence ID" value="GAM14048.1"/>
    <property type="molecule type" value="Genomic_DNA"/>
</dbReference>
<dbReference type="STRING" id="1321606.SAMD00020551_2195"/>
<evidence type="ECO:0000256" key="5">
    <source>
        <dbReference type="SAM" id="Phobius"/>
    </source>
</evidence>
<reference evidence="6 7" key="1">
    <citation type="submission" date="2013-06" db="EMBL/GenBank/DDBJ databases">
        <title>Whole genome shotgun sequence of Bacillus selenatarsenatis SF-1.</title>
        <authorList>
            <person name="Kuroda M."/>
            <person name="Sei K."/>
            <person name="Yamashita M."/>
            <person name="Ike M."/>
        </authorList>
    </citation>
    <scope>NUCLEOTIDE SEQUENCE [LARGE SCALE GENOMIC DNA]</scope>
    <source>
        <strain evidence="6 7">SF-1</strain>
    </source>
</reference>
<evidence type="ECO:0000256" key="2">
    <source>
        <dbReference type="ARBA" id="ARBA00022692"/>
    </source>
</evidence>
<comment type="caution">
    <text evidence="6">The sequence shown here is derived from an EMBL/GenBank/DDBJ whole genome shotgun (WGS) entry which is preliminary data.</text>
</comment>
<feature type="transmembrane region" description="Helical" evidence="5">
    <location>
        <begin position="12"/>
        <end position="45"/>
    </location>
</feature>
<keyword evidence="3 5" id="KW-1133">Transmembrane helix</keyword>
<dbReference type="CDD" id="cd16914">
    <property type="entry name" value="EcfT"/>
    <property type="match status" value="1"/>
</dbReference>
<dbReference type="InterPro" id="IPR052770">
    <property type="entry name" value="Cobalt_transport_CbiQ"/>
</dbReference>
<keyword evidence="2 5" id="KW-0812">Transmembrane</keyword>
<dbReference type="GO" id="GO:0043190">
    <property type="term" value="C:ATP-binding cassette (ABC) transporter complex"/>
    <property type="evidence" value="ECO:0007669"/>
    <property type="project" value="TreeGrafter"/>
</dbReference>
<evidence type="ECO:0000256" key="1">
    <source>
        <dbReference type="ARBA" id="ARBA00004141"/>
    </source>
</evidence>
<gene>
    <name evidence="6" type="ORF">SAMD00020551_2195</name>
</gene>
<dbReference type="Pfam" id="PF02361">
    <property type="entry name" value="CbiQ"/>
    <property type="match status" value="1"/>
</dbReference>
<feature type="transmembrane region" description="Helical" evidence="5">
    <location>
        <begin position="52"/>
        <end position="70"/>
    </location>
</feature>
<keyword evidence="4 5" id="KW-0472">Membrane</keyword>
<comment type="subcellular location">
    <subcellularLocation>
        <location evidence="1">Membrane</location>
        <topology evidence="1">Multi-pass membrane protein</topology>
    </subcellularLocation>
</comment>
<keyword evidence="7" id="KW-1185">Reference proteome</keyword>